<keyword evidence="2 7" id="KW-0479">Metal-binding</keyword>
<evidence type="ECO:0000256" key="2">
    <source>
        <dbReference type="ARBA" id="ARBA00022723"/>
    </source>
</evidence>
<dbReference type="PIRSF" id="PIRSF004640">
    <property type="entry name" value="IspG"/>
    <property type="match status" value="1"/>
</dbReference>
<dbReference type="InterPro" id="IPR058579">
    <property type="entry name" value="IspG_C"/>
</dbReference>
<dbReference type="GO" id="GO:0046429">
    <property type="term" value="F:4-hydroxy-3-methylbut-2-en-1-yl diphosphate synthase activity (ferredoxin)"/>
    <property type="evidence" value="ECO:0007669"/>
    <property type="project" value="UniProtKB-UniRule"/>
</dbReference>
<dbReference type="InterPro" id="IPR004588">
    <property type="entry name" value="IspG_bac-typ"/>
</dbReference>
<dbReference type="EMBL" id="CACRSL010000003">
    <property type="protein sequence ID" value="VYS91184.1"/>
    <property type="molecule type" value="Genomic_DNA"/>
</dbReference>
<feature type="domain" description="IspG C-terminal" evidence="9">
    <location>
        <begin position="261"/>
        <end position="347"/>
    </location>
</feature>
<dbReference type="Gene3D" id="3.30.413.10">
    <property type="entry name" value="Sulfite Reductase Hemoprotein, domain 1"/>
    <property type="match status" value="1"/>
</dbReference>
<dbReference type="PANTHER" id="PTHR30454:SF0">
    <property type="entry name" value="4-HYDROXY-3-METHYLBUT-2-EN-1-YL DIPHOSPHATE SYNTHASE (FERREDOXIN), CHLOROPLASTIC"/>
    <property type="match status" value="1"/>
</dbReference>
<dbReference type="InterPro" id="IPR045854">
    <property type="entry name" value="NO2/SO3_Rdtase_4Fe4S_sf"/>
</dbReference>
<feature type="binding site" evidence="7">
    <location>
        <position position="306"/>
    </location>
    <ligand>
        <name>[4Fe-4S] cluster</name>
        <dbReference type="ChEBI" id="CHEBI:49883"/>
    </ligand>
</feature>
<dbReference type="EC" id="1.17.7.3" evidence="7"/>
<proteinExistence type="inferred from homology"/>
<evidence type="ECO:0000259" key="9">
    <source>
        <dbReference type="Pfam" id="PF26540"/>
    </source>
</evidence>
<dbReference type="GO" id="GO:0016114">
    <property type="term" value="P:terpenoid biosynthetic process"/>
    <property type="evidence" value="ECO:0007669"/>
    <property type="project" value="InterPro"/>
</dbReference>
<dbReference type="HAMAP" id="MF_00159">
    <property type="entry name" value="IspG"/>
    <property type="match status" value="1"/>
</dbReference>
<keyword evidence="5 7" id="KW-0411">Iron-sulfur</keyword>
<dbReference type="AlphaFoldDB" id="A0A6N2SDX8"/>
<dbReference type="FunFam" id="3.20.20.20:FF:000001">
    <property type="entry name" value="4-hydroxy-3-methylbut-2-en-1-yl diphosphate synthase (flavodoxin)"/>
    <property type="match status" value="1"/>
</dbReference>
<dbReference type="InterPro" id="IPR058578">
    <property type="entry name" value="IspG_TIM"/>
</dbReference>
<evidence type="ECO:0000259" key="8">
    <source>
        <dbReference type="Pfam" id="PF04551"/>
    </source>
</evidence>
<evidence type="ECO:0000256" key="3">
    <source>
        <dbReference type="ARBA" id="ARBA00023002"/>
    </source>
</evidence>
<dbReference type="SUPFAM" id="SSF56014">
    <property type="entry name" value="Nitrite and sulphite reductase 4Fe-4S domain-like"/>
    <property type="match status" value="1"/>
</dbReference>
<keyword evidence="1 7" id="KW-0004">4Fe-4S</keyword>
<dbReference type="InterPro" id="IPR016425">
    <property type="entry name" value="IspG_bac"/>
</dbReference>
<keyword evidence="4 7" id="KW-0408">Iron</keyword>
<dbReference type="NCBIfam" id="TIGR00612">
    <property type="entry name" value="ispG_gcpE"/>
    <property type="match status" value="1"/>
</dbReference>
<organism evidence="10">
    <name type="scientific">uncultured Anaerotruncus sp</name>
    <dbReference type="NCBI Taxonomy" id="905011"/>
    <lineage>
        <taxon>Bacteria</taxon>
        <taxon>Bacillati</taxon>
        <taxon>Bacillota</taxon>
        <taxon>Clostridia</taxon>
        <taxon>Eubacteriales</taxon>
        <taxon>Oscillospiraceae</taxon>
        <taxon>Anaerotruncus</taxon>
        <taxon>environmental samples</taxon>
    </lineage>
</organism>
<feature type="binding site" evidence="7">
    <location>
        <position position="264"/>
    </location>
    <ligand>
        <name>[4Fe-4S] cluster</name>
        <dbReference type="ChEBI" id="CHEBI:49883"/>
    </ligand>
</feature>
<dbReference type="GO" id="GO:0019288">
    <property type="term" value="P:isopentenyl diphosphate biosynthetic process, methylerythritol 4-phosphate pathway"/>
    <property type="evidence" value="ECO:0007669"/>
    <property type="project" value="UniProtKB-UniRule"/>
</dbReference>
<evidence type="ECO:0000256" key="4">
    <source>
        <dbReference type="ARBA" id="ARBA00023004"/>
    </source>
</evidence>
<keyword evidence="6 7" id="KW-0414">Isoprene biosynthesis</keyword>
<dbReference type="Gene3D" id="3.20.20.20">
    <property type="entry name" value="Dihydropteroate synthase-like"/>
    <property type="match status" value="1"/>
</dbReference>
<comment type="pathway">
    <text evidence="7">Isoprenoid biosynthesis; isopentenyl diphosphate biosynthesis via DXP pathway; isopentenyl diphosphate from 1-deoxy-D-xylulose 5-phosphate: step 5/6.</text>
</comment>
<reference evidence="10" key="1">
    <citation type="submission" date="2019-11" db="EMBL/GenBank/DDBJ databases">
        <authorList>
            <person name="Feng L."/>
        </authorList>
    </citation>
    <scope>NUCLEOTIDE SEQUENCE</scope>
    <source>
        <strain evidence="10">AundefinedLFYP135</strain>
    </source>
</reference>
<name>A0A6N2SDX8_9FIRM</name>
<evidence type="ECO:0000256" key="6">
    <source>
        <dbReference type="ARBA" id="ARBA00023229"/>
    </source>
</evidence>
<comment type="cofactor">
    <cofactor evidence="7">
        <name>[4Fe-4S] cluster</name>
        <dbReference type="ChEBI" id="CHEBI:49883"/>
    </cofactor>
    <text evidence="7">Binds 1 [4Fe-4S] cluster.</text>
</comment>
<comment type="function">
    <text evidence="7">Converts 2C-methyl-D-erythritol 2,4-cyclodiphosphate (ME-2,4cPP) into 1-hydroxy-2-methyl-2-(E)-butenyl 4-diphosphate.</text>
</comment>
<evidence type="ECO:0000256" key="1">
    <source>
        <dbReference type="ARBA" id="ARBA00022485"/>
    </source>
</evidence>
<evidence type="ECO:0000256" key="5">
    <source>
        <dbReference type="ARBA" id="ARBA00023014"/>
    </source>
</evidence>
<dbReference type="Pfam" id="PF04551">
    <property type="entry name" value="GcpE"/>
    <property type="match status" value="1"/>
</dbReference>
<dbReference type="GO" id="GO:0051539">
    <property type="term" value="F:4 iron, 4 sulfur cluster binding"/>
    <property type="evidence" value="ECO:0007669"/>
    <property type="project" value="UniProtKB-UniRule"/>
</dbReference>
<evidence type="ECO:0000256" key="7">
    <source>
        <dbReference type="HAMAP-Rule" id="MF_00159"/>
    </source>
</evidence>
<feature type="domain" description="IspG TIM-barrel" evidence="8">
    <location>
        <begin position="6"/>
        <end position="245"/>
    </location>
</feature>
<gene>
    <name evidence="7 10" type="primary">ispG</name>
    <name evidence="10" type="ORF">AULFYP135_00878</name>
</gene>
<keyword evidence="3 7" id="KW-0560">Oxidoreductase</keyword>
<feature type="binding site" evidence="7">
    <location>
        <position position="267"/>
    </location>
    <ligand>
        <name>[4Fe-4S] cluster</name>
        <dbReference type="ChEBI" id="CHEBI:49883"/>
    </ligand>
</feature>
<feature type="binding site" evidence="7">
    <location>
        <position position="299"/>
    </location>
    <ligand>
        <name>[4Fe-4S] cluster</name>
        <dbReference type="ChEBI" id="CHEBI:49883"/>
    </ligand>
</feature>
<sequence>MTRKLTRRVAVGGIPIGGGEPVVVQSMLNTRAGDVKASVAQAKALEQAGCQIVRIAVPDQDGVRLIGVLKEAVSMPVVADIHFDYRLALESIAAGVDKIRINPGNIGSDDRVRQVAEGCKRAGIPIRIGVNSGSVEKEILRRFGGPTPEAMVESAAYHVSLLEQFDFHDIILSLKSSGVPQTIEAYRLASQRFDYPLHLGVTEAGTERMGLVKSAVGIGSLLADGIGDTIRVSLTADPVKEIAAAKDILRAVGLDQTGPTIVSCPTCGRTRIDLIGLAHQVEEALADCKKPIKVAVMGCAVNGPGEAREADIGIAGGDGVGLLFKKGEIIKKVPEEELLCALLSAIEEL</sequence>
<accession>A0A6N2SDX8</accession>
<dbReference type="PANTHER" id="PTHR30454">
    <property type="entry name" value="4-HYDROXY-3-METHYLBUT-2-EN-1-YL DIPHOSPHATE SYNTHASE"/>
    <property type="match status" value="1"/>
</dbReference>
<dbReference type="SUPFAM" id="SSF51717">
    <property type="entry name" value="Dihydropteroate synthetase-like"/>
    <property type="match status" value="1"/>
</dbReference>
<comment type="catalytic activity">
    <reaction evidence="7">
        <text>(2E)-4-hydroxy-3-methylbut-2-enyl diphosphate + oxidized [flavodoxin] + H2O + 2 H(+) = 2-C-methyl-D-erythritol 2,4-cyclic diphosphate + reduced [flavodoxin]</text>
        <dbReference type="Rhea" id="RHEA:43604"/>
        <dbReference type="Rhea" id="RHEA-COMP:10622"/>
        <dbReference type="Rhea" id="RHEA-COMP:10623"/>
        <dbReference type="ChEBI" id="CHEBI:15377"/>
        <dbReference type="ChEBI" id="CHEBI:15378"/>
        <dbReference type="ChEBI" id="CHEBI:57618"/>
        <dbReference type="ChEBI" id="CHEBI:58210"/>
        <dbReference type="ChEBI" id="CHEBI:58483"/>
        <dbReference type="ChEBI" id="CHEBI:128753"/>
        <dbReference type="EC" id="1.17.7.3"/>
    </reaction>
</comment>
<dbReference type="GO" id="GO:0141197">
    <property type="term" value="F:4-hydroxy-3-methylbut-2-enyl-diphosphate synthase activity (flavodoxin)"/>
    <property type="evidence" value="ECO:0007669"/>
    <property type="project" value="UniProtKB-EC"/>
</dbReference>
<dbReference type="UniPathway" id="UPA00056">
    <property type="reaction ID" value="UER00096"/>
</dbReference>
<dbReference type="NCBIfam" id="NF001540">
    <property type="entry name" value="PRK00366.1"/>
    <property type="match status" value="1"/>
</dbReference>
<dbReference type="InterPro" id="IPR011005">
    <property type="entry name" value="Dihydropteroate_synth-like_sf"/>
</dbReference>
<protein>
    <recommendedName>
        <fullName evidence="7">4-hydroxy-3-methylbut-2-en-1-yl diphosphate synthase (flavodoxin)</fullName>
        <ecNumber evidence="7">1.17.7.3</ecNumber>
    </recommendedName>
    <alternativeName>
        <fullName evidence="7">1-hydroxy-2-methyl-2-(E)-butenyl 4-diphosphate synthase</fullName>
    </alternativeName>
</protein>
<comment type="similarity">
    <text evidence="7">Belongs to the IspG family.</text>
</comment>
<evidence type="ECO:0000313" key="10">
    <source>
        <dbReference type="EMBL" id="VYS91184.1"/>
    </source>
</evidence>
<dbReference type="Pfam" id="PF26540">
    <property type="entry name" value="GcpE_C"/>
    <property type="match status" value="1"/>
</dbReference>
<dbReference type="GO" id="GO:0005506">
    <property type="term" value="F:iron ion binding"/>
    <property type="evidence" value="ECO:0007669"/>
    <property type="project" value="InterPro"/>
</dbReference>